<sequence>LLCKLVLWARRRRRQSSRAASTGQENAVELEMVLSLESGKYQVNPSRFPALFIVRFCL</sequence>
<evidence type="ECO:0000313" key="1">
    <source>
        <dbReference type="EMBL" id="JAC60682.1"/>
    </source>
</evidence>
<name>A0A061QJD0_9CHLO</name>
<gene>
    <name evidence="1" type="ORF">TSPGSL018_28315</name>
</gene>
<proteinExistence type="predicted"/>
<dbReference type="AlphaFoldDB" id="A0A061QJD0"/>
<organism evidence="1">
    <name type="scientific">Tetraselmis sp. GSL018</name>
    <dbReference type="NCBI Taxonomy" id="582737"/>
    <lineage>
        <taxon>Eukaryota</taxon>
        <taxon>Viridiplantae</taxon>
        <taxon>Chlorophyta</taxon>
        <taxon>core chlorophytes</taxon>
        <taxon>Chlorodendrophyceae</taxon>
        <taxon>Chlorodendrales</taxon>
        <taxon>Chlorodendraceae</taxon>
        <taxon>Tetraselmis</taxon>
    </lineage>
</organism>
<accession>A0A061QJD0</accession>
<reference evidence="1" key="1">
    <citation type="submission" date="2014-05" db="EMBL/GenBank/DDBJ databases">
        <title>The transcriptome of the halophilic microalga Tetraselmis sp. GSL018 isolated from the Great Salt Lake, Utah.</title>
        <authorList>
            <person name="Jinkerson R.E."/>
            <person name="D'Adamo S."/>
            <person name="Posewitz M.C."/>
        </authorList>
    </citation>
    <scope>NUCLEOTIDE SEQUENCE</scope>
    <source>
        <strain evidence="1">GSL018</strain>
    </source>
</reference>
<dbReference type="EMBL" id="GBEZ01026538">
    <property type="protein sequence ID" value="JAC60682.1"/>
    <property type="molecule type" value="Transcribed_RNA"/>
</dbReference>
<protein>
    <submittedName>
        <fullName evidence="1">Uncharacterized protein</fullName>
    </submittedName>
</protein>
<feature type="non-terminal residue" evidence="1">
    <location>
        <position position="1"/>
    </location>
</feature>